<evidence type="ECO:0000313" key="1">
    <source>
        <dbReference type="Proteomes" id="UP000515156"/>
    </source>
</evidence>
<keyword evidence="1" id="KW-1185">Reference proteome</keyword>
<sequence>MAAVGVRKYCNLACDWLLSLLGPEPSPQPKDPALQLPRLKEAGLVSSNAGQAVLQISDPVDHTLISTVLGELTIELSNVSVQGPTDIMMQALCVVIHALAIQWLDYCNVLSRSIGQRERETRRLQLMQNIASAAFDTVNHDLLLATLSSFGFQGSVLSWFSSYLSHCTFRTQAKVSACLSDIAAWMSNRHLKLNMSKTELIVFPPKPMSPLPPLSISVDNTLILSISSARNLGVIFDSSLSFSAHIQQIAKTCHFFLFNISKIRPILSEHTIRTLVHALITSRLDYCNLLLTGLPLSHLSPLQSVQNSAACLLFRQNRYTHITPLLRSLHWLPIRYRIQ</sequence>
<feature type="non-terminal residue" evidence="2">
    <location>
        <position position="339"/>
    </location>
</feature>
<name>A0A6P7Y0N7_9AMPH</name>
<dbReference type="AlphaFoldDB" id="A0A6P7Y0N7"/>
<proteinExistence type="predicted"/>
<reference evidence="2" key="1">
    <citation type="submission" date="2025-08" db="UniProtKB">
        <authorList>
            <consortium name="RefSeq"/>
        </authorList>
    </citation>
    <scope>IDENTIFICATION</scope>
</reference>
<dbReference type="OrthoDB" id="6770486at2759"/>
<gene>
    <name evidence="2" type="primary">LOC115469729</name>
</gene>
<dbReference type="PANTHER" id="PTHR33332">
    <property type="entry name" value="REVERSE TRANSCRIPTASE DOMAIN-CONTAINING PROTEIN"/>
    <property type="match status" value="1"/>
</dbReference>
<accession>A0A6P7Y0N7</accession>
<dbReference type="InParanoid" id="A0A6P7Y0N7"/>
<organism evidence="1 2">
    <name type="scientific">Microcaecilia unicolor</name>
    <dbReference type="NCBI Taxonomy" id="1415580"/>
    <lineage>
        <taxon>Eukaryota</taxon>
        <taxon>Metazoa</taxon>
        <taxon>Chordata</taxon>
        <taxon>Craniata</taxon>
        <taxon>Vertebrata</taxon>
        <taxon>Euteleostomi</taxon>
        <taxon>Amphibia</taxon>
        <taxon>Gymnophiona</taxon>
        <taxon>Siphonopidae</taxon>
        <taxon>Microcaecilia</taxon>
    </lineage>
</organism>
<dbReference type="KEGG" id="muo:115469729"/>
<dbReference type="RefSeq" id="XP_030058378.1">
    <property type="nucleotide sequence ID" value="XM_030202518.1"/>
</dbReference>
<dbReference type="GeneID" id="115469729"/>
<dbReference type="Proteomes" id="UP000515156">
    <property type="component" value="Chromosome 4"/>
</dbReference>
<protein>
    <submittedName>
        <fullName evidence="2">Uncharacterized protein LOC115469729</fullName>
    </submittedName>
</protein>
<evidence type="ECO:0000313" key="2">
    <source>
        <dbReference type="RefSeq" id="XP_030058378.1"/>
    </source>
</evidence>